<dbReference type="InterPro" id="IPR016768">
    <property type="entry name" value="UCP019883"/>
</dbReference>
<feature type="transmembrane region" description="Helical" evidence="1">
    <location>
        <begin position="64"/>
        <end position="87"/>
    </location>
</feature>
<organism evidence="2 3">
    <name type="scientific">Pandoraea terrae</name>
    <dbReference type="NCBI Taxonomy" id="1537710"/>
    <lineage>
        <taxon>Bacteria</taxon>
        <taxon>Pseudomonadati</taxon>
        <taxon>Pseudomonadota</taxon>
        <taxon>Betaproteobacteria</taxon>
        <taxon>Burkholderiales</taxon>
        <taxon>Burkholderiaceae</taxon>
        <taxon>Pandoraea</taxon>
    </lineage>
</organism>
<feature type="transmembrane region" description="Helical" evidence="1">
    <location>
        <begin position="31"/>
        <end position="52"/>
    </location>
</feature>
<accession>A0A5E4Y1F4</accession>
<keyword evidence="2" id="KW-0449">Lipoprotein</keyword>
<dbReference type="EMBL" id="CABPRZ010000021">
    <property type="protein sequence ID" value="VVE42559.1"/>
    <property type="molecule type" value="Genomic_DNA"/>
</dbReference>
<sequence length="91" mass="10383">MILLAFVGANLPFANQRLFGVLPIGRPIKSIWLRLLELIAAYFAVGILGRVIESRLGNAFPQDWAFYAVTASLFLTFAFPTFGYQYLRRRR</sequence>
<name>A0A5E4Y1F4_9BURK</name>
<reference evidence="2 3" key="1">
    <citation type="submission" date="2019-08" db="EMBL/GenBank/DDBJ databases">
        <authorList>
            <person name="Peeters C."/>
        </authorList>
    </citation>
    <scope>NUCLEOTIDE SEQUENCE [LARGE SCALE GENOMIC DNA]</scope>
    <source>
        <strain evidence="2 3">LMG 30175</strain>
    </source>
</reference>
<proteinExistence type="predicted"/>
<evidence type="ECO:0000256" key="1">
    <source>
        <dbReference type="SAM" id="Phobius"/>
    </source>
</evidence>
<dbReference type="Pfam" id="PF10993">
    <property type="entry name" value="DUF2818"/>
    <property type="match status" value="1"/>
</dbReference>
<evidence type="ECO:0000313" key="2">
    <source>
        <dbReference type="EMBL" id="VVE42559.1"/>
    </source>
</evidence>
<dbReference type="AlphaFoldDB" id="A0A5E4Y1F4"/>
<dbReference type="Proteomes" id="UP000414233">
    <property type="component" value="Unassembled WGS sequence"/>
</dbReference>
<keyword evidence="3" id="KW-1185">Reference proteome</keyword>
<keyword evidence="1" id="KW-0472">Membrane</keyword>
<protein>
    <submittedName>
        <fullName evidence="2">Transmembrane lipoprotein</fullName>
    </submittedName>
</protein>
<dbReference type="PIRSF" id="PIRSF019883">
    <property type="entry name" value="UCP019883"/>
    <property type="match status" value="1"/>
</dbReference>
<keyword evidence="1 2" id="KW-0812">Transmembrane</keyword>
<keyword evidence="1" id="KW-1133">Transmembrane helix</keyword>
<gene>
    <name evidence="2" type="ORF">PTE30175_04136</name>
</gene>
<evidence type="ECO:0000313" key="3">
    <source>
        <dbReference type="Proteomes" id="UP000414233"/>
    </source>
</evidence>